<dbReference type="Pfam" id="PF13516">
    <property type="entry name" value="LRR_6"/>
    <property type="match status" value="1"/>
</dbReference>
<dbReference type="InterPro" id="IPR001611">
    <property type="entry name" value="Leu-rich_rpt"/>
</dbReference>
<name>A0AA36JCQ5_9DINO</name>
<keyword evidence="1" id="KW-0175">Coiled coil</keyword>
<dbReference type="InterPro" id="IPR032675">
    <property type="entry name" value="LRR_dom_sf"/>
</dbReference>
<reference evidence="3" key="1">
    <citation type="submission" date="2023-08" db="EMBL/GenBank/DDBJ databases">
        <authorList>
            <person name="Chen Y."/>
            <person name="Shah S."/>
            <person name="Dougan E. K."/>
            <person name="Thang M."/>
            <person name="Chan C."/>
        </authorList>
    </citation>
    <scope>NUCLEOTIDE SEQUENCE</scope>
</reference>
<dbReference type="Gene3D" id="3.80.10.10">
    <property type="entry name" value="Ribonuclease Inhibitor"/>
    <property type="match status" value="1"/>
</dbReference>
<feature type="coiled-coil region" evidence="1">
    <location>
        <begin position="151"/>
        <end position="185"/>
    </location>
</feature>
<dbReference type="SMART" id="SM00368">
    <property type="entry name" value="LRR_RI"/>
    <property type="match status" value="2"/>
</dbReference>
<protein>
    <submittedName>
        <fullName evidence="3">Uncharacterized protein</fullName>
    </submittedName>
</protein>
<proteinExistence type="predicted"/>
<dbReference type="Proteomes" id="UP001178507">
    <property type="component" value="Unassembled WGS sequence"/>
</dbReference>
<evidence type="ECO:0000313" key="4">
    <source>
        <dbReference type="Proteomes" id="UP001178507"/>
    </source>
</evidence>
<feature type="region of interest" description="Disordered" evidence="2">
    <location>
        <begin position="40"/>
        <end position="62"/>
    </location>
</feature>
<accession>A0AA36JCQ5</accession>
<keyword evidence="4" id="KW-1185">Reference proteome</keyword>
<gene>
    <name evidence="3" type="ORF">EVOR1521_LOCUS26400</name>
</gene>
<evidence type="ECO:0000256" key="2">
    <source>
        <dbReference type="SAM" id="MobiDB-lite"/>
    </source>
</evidence>
<dbReference type="EMBL" id="CAUJNA010003511">
    <property type="protein sequence ID" value="CAJ1403817.1"/>
    <property type="molecule type" value="Genomic_DNA"/>
</dbReference>
<dbReference type="AlphaFoldDB" id="A0AA36JCQ5"/>
<organism evidence="3 4">
    <name type="scientific">Effrenium voratum</name>
    <dbReference type="NCBI Taxonomy" id="2562239"/>
    <lineage>
        <taxon>Eukaryota</taxon>
        <taxon>Sar</taxon>
        <taxon>Alveolata</taxon>
        <taxon>Dinophyceae</taxon>
        <taxon>Suessiales</taxon>
        <taxon>Symbiodiniaceae</taxon>
        <taxon>Effrenium</taxon>
    </lineage>
</organism>
<dbReference type="SUPFAM" id="SSF52047">
    <property type="entry name" value="RNI-like"/>
    <property type="match status" value="1"/>
</dbReference>
<evidence type="ECO:0000256" key="1">
    <source>
        <dbReference type="SAM" id="Coils"/>
    </source>
</evidence>
<comment type="caution">
    <text evidence="3">The sequence shown here is derived from an EMBL/GenBank/DDBJ whole genome shotgun (WGS) entry which is preliminary data.</text>
</comment>
<evidence type="ECO:0000313" key="3">
    <source>
        <dbReference type="EMBL" id="CAJ1403817.1"/>
    </source>
</evidence>
<sequence>MVLVEEIVEEEDASESKATIVEEVQEAKAAISKGFLEKAKDKPLYGPEGSAEGKVDPKTHKAHAEHKMNEDLNAGMNRGTERWAWAAGPEEPEEPAGIEEYHLSDGETPKPREPWSPGLSTMFDNDLINNCVQDAKKAQVADAATQTEPEGASAEAALRRLRRQLLEERQRRRSAEQELEECQDCQYNAPGCALDELDTSQHASDLHKGMVQNCGRWQEALAPGVASMRFSFLQATDEDLNHIIEKLKGNEDVTELDLSHNHIKDTGVQALVAALAAGAAPKLRELRLYSNEFGALGETMLKQGLAVFRKDLKVQSQEPSWAKLAREQVQVLSLLKITESASDESCELAWQSILGGKDVAALCPASAWPDVVLPALCRSQHGLPVLVLVTDAVDILAAQVGEWSQALAATATSGAWTDMVFFTSCGQPPLGPFTSSQEVLSPEMIPQQPNPGWQILVILHSKECPLLREQLQLLPAPSQVILAVESWDEYTRELAGDILHDSVELTLRQAQSQSEKTEDVDLIAVHMANILCRSEDAGLRTAVRAMLGVGFGQGQTRSEVGCKRKACTQGEAQPGSIELEEAELRRGIAALLARHQEVTAKKSMPKGCKGRKTSKPVRRAVQLEDWDDCESENSDF</sequence>